<dbReference type="CDD" id="cd00593">
    <property type="entry name" value="RIBOc"/>
    <property type="match status" value="1"/>
</dbReference>
<comment type="function">
    <text evidence="15">Digests double-stranded RNA. Involved in the processing of primary rRNA transcript to yield the immediate precursors to the large and small rRNAs (23S and 16S). Processes some mRNAs, and tRNAs when they are encoded in the rRNA operon. Processes pre-crRNA and tracrRNA of type II CRISPR loci if present in the organism.</text>
</comment>
<keyword evidence="6 15" id="KW-0698">rRNA processing</keyword>
<gene>
    <name evidence="15 18" type="primary">rnc</name>
    <name evidence="18" type="ORF">LC603019_00262</name>
</gene>
<dbReference type="GO" id="GO:0042802">
    <property type="term" value="F:identical protein binding"/>
    <property type="evidence" value="ECO:0007669"/>
    <property type="project" value="UniProtKB-ARBA"/>
</dbReference>
<dbReference type="GO" id="GO:0006364">
    <property type="term" value="P:rRNA processing"/>
    <property type="evidence" value="ECO:0007669"/>
    <property type="project" value="UniProtKB-UniRule"/>
</dbReference>
<dbReference type="AlphaFoldDB" id="A0A5E3ZVW8"/>
<evidence type="ECO:0000259" key="17">
    <source>
        <dbReference type="PROSITE" id="PS50142"/>
    </source>
</evidence>
<dbReference type="NCBIfam" id="TIGR02191">
    <property type="entry name" value="RNaseIII"/>
    <property type="match status" value="1"/>
</dbReference>
<evidence type="ECO:0000256" key="14">
    <source>
        <dbReference type="ARBA" id="ARBA00022884"/>
    </source>
</evidence>
<dbReference type="Pfam" id="PF00035">
    <property type="entry name" value="dsrm"/>
    <property type="match status" value="1"/>
</dbReference>
<reference evidence="18 19" key="1">
    <citation type="submission" date="2019-04" db="EMBL/GenBank/DDBJ databases">
        <authorList>
            <person name="Seth-Smith MB H."/>
            <person name="Seth-Smith H."/>
        </authorList>
    </citation>
    <scope>NUCLEOTIDE SEQUENCE [LARGE SCALE GENOMIC DNA]</scope>
    <source>
        <strain evidence="18">USB-603019</strain>
    </source>
</reference>
<dbReference type="PROSITE" id="PS50137">
    <property type="entry name" value="DS_RBD"/>
    <property type="match status" value="1"/>
</dbReference>
<evidence type="ECO:0000256" key="2">
    <source>
        <dbReference type="ARBA" id="ARBA00004496"/>
    </source>
</evidence>
<protein>
    <recommendedName>
        <fullName evidence="15">Ribonuclease 3</fullName>
        <ecNumber evidence="15">3.1.26.3</ecNumber>
    </recommendedName>
    <alternativeName>
        <fullName evidence="15">Ribonuclease III</fullName>
        <shortName evidence="15">RNase III</shortName>
    </alternativeName>
</protein>
<dbReference type="GO" id="GO:0006397">
    <property type="term" value="P:mRNA processing"/>
    <property type="evidence" value="ECO:0007669"/>
    <property type="project" value="UniProtKB-UniRule"/>
</dbReference>
<dbReference type="Pfam" id="PF14622">
    <property type="entry name" value="Ribonucleas_3_3"/>
    <property type="match status" value="1"/>
</dbReference>
<dbReference type="PROSITE" id="PS50142">
    <property type="entry name" value="RNASE_3_2"/>
    <property type="match status" value="1"/>
</dbReference>
<keyword evidence="8 15" id="KW-0819">tRNA processing</keyword>
<dbReference type="Proteomes" id="UP000324288">
    <property type="component" value="Chromosome"/>
</dbReference>
<dbReference type="Gene3D" id="1.10.1520.10">
    <property type="entry name" value="Ribonuclease III domain"/>
    <property type="match status" value="1"/>
</dbReference>
<dbReference type="HAMAP" id="MF_00104">
    <property type="entry name" value="RNase_III"/>
    <property type="match status" value="1"/>
</dbReference>
<evidence type="ECO:0000256" key="13">
    <source>
        <dbReference type="ARBA" id="ARBA00022842"/>
    </source>
</evidence>
<dbReference type="GO" id="GO:0003725">
    <property type="term" value="F:double-stranded RNA binding"/>
    <property type="evidence" value="ECO:0007669"/>
    <property type="project" value="TreeGrafter"/>
</dbReference>
<dbReference type="GO" id="GO:0005737">
    <property type="term" value="C:cytoplasm"/>
    <property type="evidence" value="ECO:0007669"/>
    <property type="project" value="UniProtKB-SubCell"/>
</dbReference>
<keyword evidence="14 15" id="KW-0694">RNA-binding</keyword>
<dbReference type="GO" id="GO:0004525">
    <property type="term" value="F:ribonuclease III activity"/>
    <property type="evidence" value="ECO:0007669"/>
    <property type="project" value="UniProtKB-UniRule"/>
</dbReference>
<dbReference type="SUPFAM" id="SSF69065">
    <property type="entry name" value="RNase III domain-like"/>
    <property type="match status" value="1"/>
</dbReference>
<dbReference type="InterPro" id="IPR000999">
    <property type="entry name" value="RNase_III_dom"/>
</dbReference>
<sequence>MSIPSAWDLPSGWESVDYQPLLDYLQVDLSRELLIHALCHRSYAYEHPGIPHNERLEFLGDSVLSICVTEQLFQQYPDRSEGELAKMRANIVSGFSLARLASTLGPHGLGQYLLLGRGEEMTGGRSKESILADATEALFGAIHITHGIEVSRRVILRLTQPLIDNAGSAGVSLDWKTSLQEYAASQYNSAPTYYITSTGPDHAKEFFATGIIAGRAFGIGTGTNKKKAEQAAAKNTWEAIQSHHPGVPITAQVVASLPGMPAHDINLDEQPDMPRYALDIADSPGPAAPSAAPSQDS</sequence>
<keyword evidence="19" id="KW-1185">Reference proteome</keyword>
<evidence type="ECO:0000256" key="10">
    <source>
        <dbReference type="ARBA" id="ARBA00022723"/>
    </source>
</evidence>
<dbReference type="EMBL" id="LR584267">
    <property type="protein sequence ID" value="VHN99845.1"/>
    <property type="molecule type" value="Genomic_DNA"/>
</dbReference>
<evidence type="ECO:0000256" key="6">
    <source>
        <dbReference type="ARBA" id="ARBA00022552"/>
    </source>
</evidence>
<evidence type="ECO:0000259" key="16">
    <source>
        <dbReference type="PROSITE" id="PS50137"/>
    </source>
</evidence>
<dbReference type="GO" id="GO:0010468">
    <property type="term" value="P:regulation of gene expression"/>
    <property type="evidence" value="ECO:0007669"/>
    <property type="project" value="TreeGrafter"/>
</dbReference>
<dbReference type="FunFam" id="1.10.1520.10:FF:000001">
    <property type="entry name" value="Ribonuclease 3"/>
    <property type="match status" value="1"/>
</dbReference>
<evidence type="ECO:0000256" key="11">
    <source>
        <dbReference type="ARBA" id="ARBA00022759"/>
    </source>
</evidence>
<dbReference type="InterPro" id="IPR036389">
    <property type="entry name" value="RNase_III_sf"/>
</dbReference>
<dbReference type="GO" id="GO:0046872">
    <property type="term" value="F:metal ion binding"/>
    <property type="evidence" value="ECO:0007669"/>
    <property type="project" value="UniProtKB-KW"/>
</dbReference>
<evidence type="ECO:0000313" key="19">
    <source>
        <dbReference type="Proteomes" id="UP000324288"/>
    </source>
</evidence>
<dbReference type="Gene3D" id="3.30.160.20">
    <property type="match status" value="1"/>
</dbReference>
<evidence type="ECO:0000256" key="15">
    <source>
        <dbReference type="HAMAP-Rule" id="MF_00104"/>
    </source>
</evidence>
<dbReference type="OrthoDB" id="9805026at2"/>
<evidence type="ECO:0000256" key="8">
    <source>
        <dbReference type="ARBA" id="ARBA00022694"/>
    </source>
</evidence>
<evidence type="ECO:0000256" key="5">
    <source>
        <dbReference type="ARBA" id="ARBA00022490"/>
    </source>
</evidence>
<feature type="binding site" evidence="15">
    <location>
        <position position="133"/>
    </location>
    <ligand>
        <name>Mg(2+)</name>
        <dbReference type="ChEBI" id="CHEBI:18420"/>
    </ligand>
</feature>
<dbReference type="PANTHER" id="PTHR11207">
    <property type="entry name" value="RIBONUCLEASE III"/>
    <property type="match status" value="1"/>
</dbReference>
<dbReference type="PROSITE" id="PS00517">
    <property type="entry name" value="RNASE_3_1"/>
    <property type="match status" value="1"/>
</dbReference>
<feature type="active site" evidence="15">
    <location>
        <position position="136"/>
    </location>
</feature>
<evidence type="ECO:0000256" key="4">
    <source>
        <dbReference type="ARBA" id="ARBA00011738"/>
    </source>
</evidence>
<dbReference type="PANTHER" id="PTHR11207:SF0">
    <property type="entry name" value="RIBONUCLEASE 3"/>
    <property type="match status" value="1"/>
</dbReference>
<evidence type="ECO:0000313" key="18">
    <source>
        <dbReference type="EMBL" id="VHN99845.1"/>
    </source>
</evidence>
<evidence type="ECO:0000256" key="7">
    <source>
        <dbReference type="ARBA" id="ARBA00022664"/>
    </source>
</evidence>
<dbReference type="GeneID" id="84894258"/>
<feature type="domain" description="RNase III" evidence="17">
    <location>
        <begin position="25"/>
        <end position="147"/>
    </location>
</feature>
<feature type="domain" description="DRBM" evidence="16">
    <location>
        <begin position="174"/>
        <end position="242"/>
    </location>
</feature>
<keyword evidence="15" id="KW-0699">rRNA-binding</keyword>
<dbReference type="InterPro" id="IPR014720">
    <property type="entry name" value="dsRBD_dom"/>
</dbReference>
<feature type="active site" evidence="15">
    <location>
        <position position="61"/>
    </location>
</feature>
<keyword evidence="5 15" id="KW-0963">Cytoplasm</keyword>
<keyword evidence="7 15" id="KW-0507">mRNA processing</keyword>
<evidence type="ECO:0000256" key="12">
    <source>
        <dbReference type="ARBA" id="ARBA00022801"/>
    </source>
</evidence>
<comment type="similarity">
    <text evidence="3">Belongs to the ribonuclease III family.</text>
</comment>
<dbReference type="InterPro" id="IPR011907">
    <property type="entry name" value="RNase_III"/>
</dbReference>
<feature type="binding site" evidence="15">
    <location>
        <position position="57"/>
    </location>
    <ligand>
        <name>Mg(2+)</name>
        <dbReference type="ChEBI" id="CHEBI:18420"/>
    </ligand>
</feature>
<dbReference type="SUPFAM" id="SSF54768">
    <property type="entry name" value="dsRNA-binding domain-like"/>
    <property type="match status" value="1"/>
</dbReference>
<feature type="binding site" evidence="15">
    <location>
        <position position="136"/>
    </location>
    <ligand>
        <name>Mg(2+)</name>
        <dbReference type="ChEBI" id="CHEBI:18420"/>
    </ligand>
</feature>
<dbReference type="RefSeq" id="WP_063665725.1">
    <property type="nucleotide sequence ID" value="NZ_CAJPTR010000013.1"/>
</dbReference>
<evidence type="ECO:0000256" key="3">
    <source>
        <dbReference type="ARBA" id="ARBA00010183"/>
    </source>
</evidence>
<accession>A0A5E3ZVW8</accession>
<evidence type="ECO:0000256" key="1">
    <source>
        <dbReference type="ARBA" id="ARBA00000109"/>
    </source>
</evidence>
<dbReference type="GO" id="GO:0008033">
    <property type="term" value="P:tRNA processing"/>
    <property type="evidence" value="ECO:0007669"/>
    <property type="project" value="UniProtKB-KW"/>
</dbReference>
<comment type="cofactor">
    <cofactor evidence="15">
        <name>Mg(2+)</name>
        <dbReference type="ChEBI" id="CHEBI:18420"/>
    </cofactor>
</comment>
<dbReference type="GO" id="GO:0019843">
    <property type="term" value="F:rRNA binding"/>
    <property type="evidence" value="ECO:0007669"/>
    <property type="project" value="UniProtKB-KW"/>
</dbReference>
<keyword evidence="11 15" id="KW-0255">Endonuclease</keyword>
<comment type="catalytic activity">
    <reaction evidence="1 15">
        <text>Endonucleolytic cleavage to 5'-phosphomonoester.</text>
        <dbReference type="EC" id="3.1.26.3"/>
    </reaction>
</comment>
<dbReference type="EC" id="3.1.26.3" evidence="15"/>
<keyword evidence="10 15" id="KW-0479">Metal-binding</keyword>
<dbReference type="SMART" id="SM00535">
    <property type="entry name" value="RIBOc"/>
    <property type="match status" value="1"/>
</dbReference>
<name>A0A5E3ZVW8_9ACTN</name>
<evidence type="ECO:0000256" key="9">
    <source>
        <dbReference type="ARBA" id="ARBA00022722"/>
    </source>
</evidence>
<keyword evidence="13 15" id="KW-0460">Magnesium</keyword>
<proteinExistence type="inferred from homology"/>
<keyword evidence="12 15" id="KW-0378">Hydrolase</keyword>
<keyword evidence="9 15" id="KW-0540">Nuclease</keyword>
<dbReference type="SMART" id="SM00358">
    <property type="entry name" value="DSRM"/>
    <property type="match status" value="1"/>
</dbReference>
<dbReference type="FunFam" id="3.30.160.20:FF:000003">
    <property type="entry name" value="Ribonuclease 3"/>
    <property type="match status" value="1"/>
</dbReference>
<organism evidence="18 19">
    <name type="scientific">Lawsonella clevelandensis</name>
    <dbReference type="NCBI Taxonomy" id="1528099"/>
    <lineage>
        <taxon>Bacteria</taxon>
        <taxon>Bacillati</taxon>
        <taxon>Actinomycetota</taxon>
        <taxon>Actinomycetes</taxon>
        <taxon>Mycobacteriales</taxon>
        <taxon>Lawsonellaceae</taxon>
        <taxon>Lawsonella</taxon>
    </lineage>
</organism>
<comment type="subunit">
    <text evidence="4 15">Homodimer.</text>
</comment>
<comment type="subcellular location">
    <subcellularLocation>
        <location evidence="2 15">Cytoplasm</location>
    </subcellularLocation>
</comment>